<dbReference type="EMBL" id="JAUKUA010000001">
    <property type="protein sequence ID" value="KAK0729523.1"/>
    <property type="molecule type" value="Genomic_DNA"/>
</dbReference>
<dbReference type="Proteomes" id="UP001172102">
    <property type="component" value="Unassembled WGS sequence"/>
</dbReference>
<dbReference type="InterPro" id="IPR011330">
    <property type="entry name" value="Glyco_hydro/deAcase_b/a-brl"/>
</dbReference>
<comment type="caution">
    <text evidence="2">The sequence shown here is derived from an EMBL/GenBank/DDBJ whole genome shotgun (WGS) entry which is preliminary data.</text>
</comment>
<protein>
    <recommendedName>
        <fullName evidence="1">NodB homology domain-containing protein</fullName>
    </recommendedName>
</protein>
<dbReference type="Pfam" id="PF01522">
    <property type="entry name" value="Polysacc_deac_1"/>
    <property type="match status" value="1"/>
</dbReference>
<proteinExistence type="predicted"/>
<evidence type="ECO:0000259" key="1">
    <source>
        <dbReference type="Pfam" id="PF01522"/>
    </source>
</evidence>
<reference evidence="2" key="1">
    <citation type="submission" date="2023-06" db="EMBL/GenBank/DDBJ databases">
        <title>Genome-scale phylogeny and comparative genomics of the fungal order Sordariales.</title>
        <authorList>
            <consortium name="Lawrence Berkeley National Laboratory"/>
            <person name="Hensen N."/>
            <person name="Bonometti L."/>
            <person name="Westerberg I."/>
            <person name="Brannstrom I.O."/>
            <person name="Guillou S."/>
            <person name="Cros-Aarteil S."/>
            <person name="Calhoun S."/>
            <person name="Haridas S."/>
            <person name="Kuo A."/>
            <person name="Mondo S."/>
            <person name="Pangilinan J."/>
            <person name="Riley R."/>
            <person name="Labutti K."/>
            <person name="Andreopoulos B."/>
            <person name="Lipzen A."/>
            <person name="Chen C."/>
            <person name="Yanf M."/>
            <person name="Daum C."/>
            <person name="Ng V."/>
            <person name="Clum A."/>
            <person name="Steindorff A."/>
            <person name="Ohm R."/>
            <person name="Martin F."/>
            <person name="Silar P."/>
            <person name="Natvig D."/>
            <person name="Lalanne C."/>
            <person name="Gautier V."/>
            <person name="Ament-Velasquez S.L."/>
            <person name="Kruys A."/>
            <person name="Hutchinson M.I."/>
            <person name="Powell A.J."/>
            <person name="Barry K."/>
            <person name="Miller A.N."/>
            <person name="Grigoriev I.V."/>
            <person name="Debuchy R."/>
            <person name="Gladieux P."/>
            <person name="Thoren M.H."/>
            <person name="Johannesson H."/>
        </authorList>
    </citation>
    <scope>NUCLEOTIDE SEQUENCE</scope>
    <source>
        <strain evidence="2">SMH4607-1</strain>
    </source>
</reference>
<evidence type="ECO:0000313" key="3">
    <source>
        <dbReference type="Proteomes" id="UP001172102"/>
    </source>
</evidence>
<organism evidence="2 3">
    <name type="scientific">Lasiosphaeris hirsuta</name>
    <dbReference type="NCBI Taxonomy" id="260670"/>
    <lineage>
        <taxon>Eukaryota</taxon>
        <taxon>Fungi</taxon>
        <taxon>Dikarya</taxon>
        <taxon>Ascomycota</taxon>
        <taxon>Pezizomycotina</taxon>
        <taxon>Sordariomycetes</taxon>
        <taxon>Sordariomycetidae</taxon>
        <taxon>Sordariales</taxon>
        <taxon>Lasiosphaeriaceae</taxon>
        <taxon>Lasiosphaeris</taxon>
    </lineage>
</organism>
<dbReference type="SUPFAM" id="SSF88713">
    <property type="entry name" value="Glycoside hydrolase/deacetylase"/>
    <property type="match status" value="1"/>
</dbReference>
<feature type="domain" description="NodB homology" evidence="1">
    <location>
        <begin position="41"/>
        <end position="145"/>
    </location>
</feature>
<dbReference type="PANTHER" id="PTHR47561:SF1">
    <property type="entry name" value="POLYSACCHARIDE DEACETYLASE FAMILY PROTEIN (AFU_ORTHOLOGUE AFUA_6G05030)"/>
    <property type="match status" value="1"/>
</dbReference>
<dbReference type="Gene3D" id="3.20.20.370">
    <property type="entry name" value="Glycoside hydrolase/deacetylase"/>
    <property type="match status" value="1"/>
</dbReference>
<keyword evidence="3" id="KW-1185">Reference proteome</keyword>
<accession>A0AA40B8B6</accession>
<dbReference type="PANTHER" id="PTHR47561">
    <property type="entry name" value="POLYSACCHARIDE DEACETYLASE FAMILY PROTEIN (AFU_ORTHOLOGUE AFUA_6G05030)"/>
    <property type="match status" value="1"/>
</dbReference>
<dbReference type="GO" id="GO:0016810">
    <property type="term" value="F:hydrolase activity, acting on carbon-nitrogen (but not peptide) bonds"/>
    <property type="evidence" value="ECO:0007669"/>
    <property type="project" value="InterPro"/>
</dbReference>
<gene>
    <name evidence="2" type="ORF">B0H67DRAFT_638128</name>
</gene>
<dbReference type="AlphaFoldDB" id="A0AA40B8B6"/>
<name>A0AA40B8B6_9PEZI</name>
<evidence type="ECO:0000313" key="2">
    <source>
        <dbReference type="EMBL" id="KAK0729523.1"/>
    </source>
</evidence>
<dbReference type="InterPro" id="IPR002509">
    <property type="entry name" value="NODB_dom"/>
</dbReference>
<sequence>MSWPARYRAAISLTLDNLGEAADVQRGLWHAPIGTHPAPITALPRILALLTQHAVTATYFAESWSLGVYPAAVAALRAGGHEVAWHGWQHEVWHALTEGGERGNFERSFEAAKEHGVVYEGFRPPGGEVNERTWGLLRAHGVRYVSPLGEFGIGEEGVVVLPFEWRGVDAFYYMESFGGIRKEYGEPDEVLGPAVLKEWLFAKIDETKRTGGYLSILFHPFLLTSEERFGVLEEVLKKISEDPEIWCAPCNQVAEWVLEHPDEFKSEA</sequence>
<dbReference type="GO" id="GO:0005975">
    <property type="term" value="P:carbohydrate metabolic process"/>
    <property type="evidence" value="ECO:0007669"/>
    <property type="project" value="InterPro"/>
</dbReference>